<organism evidence="2 3">
    <name type="scientific">Eumeta variegata</name>
    <name type="common">Bagworm moth</name>
    <name type="synonym">Eumeta japonica</name>
    <dbReference type="NCBI Taxonomy" id="151549"/>
    <lineage>
        <taxon>Eukaryota</taxon>
        <taxon>Metazoa</taxon>
        <taxon>Ecdysozoa</taxon>
        <taxon>Arthropoda</taxon>
        <taxon>Hexapoda</taxon>
        <taxon>Insecta</taxon>
        <taxon>Pterygota</taxon>
        <taxon>Neoptera</taxon>
        <taxon>Endopterygota</taxon>
        <taxon>Lepidoptera</taxon>
        <taxon>Glossata</taxon>
        <taxon>Ditrysia</taxon>
        <taxon>Tineoidea</taxon>
        <taxon>Psychidae</taxon>
        <taxon>Oiketicinae</taxon>
        <taxon>Eumeta</taxon>
    </lineage>
</organism>
<gene>
    <name evidence="2" type="ORF">EVAR_100130_1</name>
</gene>
<evidence type="ECO:0000313" key="2">
    <source>
        <dbReference type="EMBL" id="GBP88288.1"/>
    </source>
</evidence>
<reference evidence="2 3" key="1">
    <citation type="journal article" date="2019" name="Commun. Biol.">
        <title>The bagworm genome reveals a unique fibroin gene that provides high tensile strength.</title>
        <authorList>
            <person name="Kono N."/>
            <person name="Nakamura H."/>
            <person name="Ohtoshi R."/>
            <person name="Tomita M."/>
            <person name="Numata K."/>
            <person name="Arakawa K."/>
        </authorList>
    </citation>
    <scope>NUCLEOTIDE SEQUENCE [LARGE SCALE GENOMIC DNA]</scope>
</reference>
<dbReference type="AlphaFoldDB" id="A0A4C1ZKI5"/>
<dbReference type="InterPro" id="IPR025476">
    <property type="entry name" value="Helitron_helicase-like"/>
</dbReference>
<feature type="domain" description="Helitron helicase-like" evidence="1">
    <location>
        <begin position="40"/>
        <end position="129"/>
    </location>
</feature>
<dbReference type="Proteomes" id="UP000299102">
    <property type="component" value="Unassembled WGS sequence"/>
</dbReference>
<dbReference type="PANTHER" id="PTHR45786">
    <property type="entry name" value="DNA BINDING PROTEIN-LIKE"/>
    <property type="match status" value="1"/>
</dbReference>
<dbReference type="OrthoDB" id="1728974at2759"/>
<dbReference type="Pfam" id="PF14214">
    <property type="entry name" value="Helitron_like_N"/>
    <property type="match status" value="1"/>
</dbReference>
<evidence type="ECO:0000313" key="3">
    <source>
        <dbReference type="Proteomes" id="UP000299102"/>
    </source>
</evidence>
<evidence type="ECO:0000259" key="1">
    <source>
        <dbReference type="Pfam" id="PF14214"/>
    </source>
</evidence>
<keyword evidence="3" id="KW-1185">Reference proteome</keyword>
<dbReference type="PANTHER" id="PTHR45786:SF74">
    <property type="entry name" value="ATP-DEPENDENT DNA HELICASE"/>
    <property type="match status" value="1"/>
</dbReference>
<protein>
    <recommendedName>
        <fullName evidence="1">Helitron helicase-like domain-containing protein</fullName>
    </recommendedName>
</protein>
<dbReference type="EMBL" id="BGZK01001919">
    <property type="protein sequence ID" value="GBP88288.1"/>
    <property type="molecule type" value="Genomic_DNA"/>
</dbReference>
<accession>A0A4C1ZKI5</accession>
<comment type="caution">
    <text evidence="2">The sequence shown here is derived from an EMBL/GenBank/DDBJ whole genome shotgun (WGS) entry which is preliminary data.</text>
</comment>
<sequence>MALQYPLIFWKGQDGYCINIKQRDTVSGAETNKNVSSKDYYAYRLMIRRGLDNVILRCRELCQQFMVDMYAKIESERLRYDIINKSCARKSTFICETLSTTTPTSPKLVTMSFYHHRVGSPRHMQNIYRML</sequence>
<proteinExistence type="predicted"/>
<name>A0A4C1ZKI5_EUMVA</name>